<dbReference type="AlphaFoldDB" id="A0A224Y2N2"/>
<dbReference type="InterPro" id="IPR019509">
    <property type="entry name" value="Carboxypeptidase_inhibitor_I68"/>
</dbReference>
<proteinExistence type="predicted"/>
<dbReference type="EMBL" id="GFPF01000681">
    <property type="protein sequence ID" value="MAA11827.1"/>
    <property type="molecule type" value="Transcribed_RNA"/>
</dbReference>
<protein>
    <submittedName>
        <fullName evidence="2">Carboxypeptidase inhibitor</fullName>
    </submittedName>
</protein>
<dbReference type="InterPro" id="IPR023355">
    <property type="entry name" value="Myo_ane_neurotoxin_sf"/>
</dbReference>
<evidence type="ECO:0000256" key="1">
    <source>
        <dbReference type="SAM" id="SignalP"/>
    </source>
</evidence>
<sequence>MNCGRIFLMLYIFIVIAYSRSKTCDTKKYSCVPERLCRTKVNAMNGTCKGKGNVCCNIRKKHTCTLFGGRCKPKNTHCHYIQKASKSCGKKKKCCTYLE</sequence>
<reference evidence="2" key="1">
    <citation type="journal article" date="2017" name="Parasit. Vectors">
        <title>Sialotranscriptomics of Rhipicephalus zambeziensis reveals intricate expression profiles of secretory proteins and suggests tight temporal transcriptional regulation during blood-feeding.</title>
        <authorList>
            <person name="de Castro M.H."/>
            <person name="de Klerk D."/>
            <person name="Pienaar R."/>
            <person name="Rees D.J.G."/>
            <person name="Mans B.J."/>
        </authorList>
    </citation>
    <scope>NUCLEOTIDE SEQUENCE</scope>
    <source>
        <tissue evidence="2">Salivary glands</tissue>
    </source>
</reference>
<feature type="signal peptide" evidence="1">
    <location>
        <begin position="1"/>
        <end position="21"/>
    </location>
</feature>
<evidence type="ECO:0000313" key="2">
    <source>
        <dbReference type="EMBL" id="MAA11827.1"/>
    </source>
</evidence>
<organism evidence="2">
    <name type="scientific">Rhipicephalus zambeziensis</name>
    <dbReference type="NCBI Taxonomy" id="60191"/>
    <lineage>
        <taxon>Eukaryota</taxon>
        <taxon>Metazoa</taxon>
        <taxon>Ecdysozoa</taxon>
        <taxon>Arthropoda</taxon>
        <taxon>Chelicerata</taxon>
        <taxon>Arachnida</taxon>
        <taxon>Acari</taxon>
        <taxon>Parasitiformes</taxon>
        <taxon>Ixodida</taxon>
        <taxon>Ixodoidea</taxon>
        <taxon>Ixodidae</taxon>
        <taxon>Rhipicephalinae</taxon>
        <taxon>Rhipicephalus</taxon>
        <taxon>Rhipicephalus</taxon>
    </lineage>
</organism>
<dbReference type="Gene3D" id="2.20.20.10">
    <property type="entry name" value="Anthopleurin-A"/>
    <property type="match status" value="1"/>
</dbReference>
<dbReference type="Pfam" id="PF10468">
    <property type="entry name" value="Inhibitor_I68"/>
    <property type="match status" value="1"/>
</dbReference>
<feature type="chain" id="PRO_5012713993" evidence="1">
    <location>
        <begin position="22"/>
        <end position="99"/>
    </location>
</feature>
<dbReference type="SUPFAM" id="SSF57392">
    <property type="entry name" value="Defensin-like"/>
    <property type="match status" value="1"/>
</dbReference>
<name>A0A224Y2N2_9ACAR</name>
<accession>A0A224Y2N2</accession>
<keyword evidence="1" id="KW-0732">Signal</keyword>
<dbReference type="GO" id="GO:0008191">
    <property type="term" value="F:metalloendopeptidase inhibitor activity"/>
    <property type="evidence" value="ECO:0007669"/>
    <property type="project" value="InterPro"/>
</dbReference>